<accession>A0ABU6JD82</accession>
<protein>
    <submittedName>
        <fullName evidence="8">PilC/PilY family type IV pilus protein</fullName>
    </submittedName>
</protein>
<evidence type="ECO:0000256" key="3">
    <source>
        <dbReference type="ARBA" id="ARBA00022558"/>
    </source>
</evidence>
<comment type="similarity">
    <text evidence="2">Belongs to the PilY1 family.</text>
</comment>
<dbReference type="SUPFAM" id="SSF50998">
    <property type="entry name" value="Quinoprotein alcohol dehydrogenase-like"/>
    <property type="match status" value="1"/>
</dbReference>
<dbReference type="Pfam" id="PF05567">
    <property type="entry name" value="T4P_PilY1"/>
    <property type="match status" value="1"/>
</dbReference>
<evidence type="ECO:0000256" key="5">
    <source>
        <dbReference type="ARBA" id="ARBA00022837"/>
    </source>
</evidence>
<evidence type="ECO:0000256" key="4">
    <source>
        <dbReference type="ARBA" id="ARBA00022723"/>
    </source>
</evidence>
<keyword evidence="4" id="KW-0479">Metal-binding</keyword>
<dbReference type="InterPro" id="IPR011047">
    <property type="entry name" value="Quinoprotein_ADH-like_sf"/>
</dbReference>
<name>A0ABU6JD82_9BURK</name>
<evidence type="ECO:0000256" key="2">
    <source>
        <dbReference type="ARBA" id="ARBA00008387"/>
    </source>
</evidence>
<evidence type="ECO:0000313" key="9">
    <source>
        <dbReference type="Proteomes" id="UP001352263"/>
    </source>
</evidence>
<evidence type="ECO:0000256" key="6">
    <source>
        <dbReference type="ARBA" id="ARBA00023263"/>
    </source>
</evidence>
<gene>
    <name evidence="8" type="ORF">RY831_18320</name>
</gene>
<dbReference type="RefSeq" id="WP_326507832.1">
    <property type="nucleotide sequence ID" value="NZ_JAWIIV010000016.1"/>
</dbReference>
<evidence type="ECO:0000259" key="7">
    <source>
        <dbReference type="Pfam" id="PF05567"/>
    </source>
</evidence>
<evidence type="ECO:0000256" key="1">
    <source>
        <dbReference type="ARBA" id="ARBA00004561"/>
    </source>
</evidence>
<comment type="subcellular location">
    <subcellularLocation>
        <location evidence="1">Fimbrium</location>
    </subcellularLocation>
</comment>
<sequence>MGCKRYLAVVAATGWLLLLAGHVSGIAANAPVEIADVPLFDGRLNVHPNLLLSLSVEFPTVGIAYRGDGGTYNRTVEYTGYFNPAKCYRYKGSNRNPGNDPQTFYEGLYFEIDKNADALHECDGTGFSGNFMNWASSSAIDMLRLSLTGGDRIVDKPGETVLQRAVLSDTPEANFYAHATYFPRRKVEQTGNVSAPNRVTPFNVKELYVVSCRNRILFSDVSSGLNGDSAGLEYCTSQWSGKGKMPANATDKKLGDYLVRVAVCDASEGPVRTDLCMKFGSGYKPVGQIQRNADKLRIGAMGYLLDDAAQRYGGVLRSPIKYVGARQRKPPSFAETLNDRPEWDEASGVFHANPDDPATLDGASNSGVINYLNKFGRTGRYKQYDPVSELFYEGIRYYQGKPPTDSAISNVTNGMKDGFPVLDKWEDPVTASCQRNYIVNIADVNTHWDRYVPGNARTKFGPAGSQADAYDAARPADAEVAGKTPAFDVAYWTKLVGDMETDAAGSYGNPAKNSNLSALDTKDSGASGHGTYYMAGLAYWANTNDIRLDKPVRVKTFAIDVDEGGNGLIDGSTRALKPRDSQLYLAAKYGGFDAKTAQNNPFISLSAAGVPVSGSYTEWSDGEGPSAVPRNYFLAGQPAAMMQSISKIFASIADGSGTISGVSVSTTKISSDGAFVYQPGFESGSWSGSLRKLKIGLGANEVINIAGTPEWDAGQILTGTDKQAAKPAHADRRIYTSQYHSDGGMSSVEFKWDQLNAAQQALLDQSPDDGKPDGNGSARVDYLRGDRALEAGRPNGIFRSRKRVLGDILNSNPVLVGAPSSSHYGNGYETFAKERQQRAKAVYIGANDGMLHAFAASDGLELFAFVPGAVLAHLNSLTAPDYKHRPYVDGGIAVGEARVSGAWKTVLASGMGGGAQGVFALDVTDPANFAAGAKALFEFTDADDPDMGNIMGGPVIAKFNAGTQAGVPQFKYFVVVSSGLNNYRDDGVDRFNADGASALFLLSLDKPSSVKWQSGVNYFKFRVPGKVPGAQNGLSAPALVTGADGAVRYAYAGDLQGNVWRFNFTGSAPWSDALSGSAPMFSATDHQGAPQPITVQPRVVFAPGGGFIVLFGTGKFIESNDAVSATYSVQSFYGVFDPGSQVSATFGRSNLARRTLNKTGNGSFEIVGPEIDYGSGADQPKGWYVDFAESDKSGERSVTNPLVINGFVFFNTLIPGSDPCQLGGGRSYVLDTITGMAAGGETGRLSAIGMLSPPIAFETGVEVGDRNAVGRRAVRKRVSVVNFGTGGATSFNGGSKGGDAAAGDRVEAMLPAGRFSWREIINWEEIRNALLKK</sequence>
<keyword evidence="6" id="KW-0281">Fimbrium</keyword>
<reference evidence="8 9" key="1">
    <citation type="submission" date="2023-10" db="EMBL/GenBank/DDBJ databases">
        <title>Noviherbaspirillum sp. CPCC 100848 genome assembly.</title>
        <authorList>
            <person name="Li X.Y."/>
            <person name="Fang X.M."/>
        </authorList>
    </citation>
    <scope>NUCLEOTIDE SEQUENCE [LARGE SCALE GENOMIC DNA]</scope>
    <source>
        <strain evidence="8 9">CPCC 100848</strain>
    </source>
</reference>
<comment type="caution">
    <text evidence="8">The sequence shown here is derived from an EMBL/GenBank/DDBJ whole genome shotgun (WGS) entry which is preliminary data.</text>
</comment>
<dbReference type="Proteomes" id="UP001352263">
    <property type="component" value="Unassembled WGS sequence"/>
</dbReference>
<keyword evidence="5" id="KW-0106">Calcium</keyword>
<dbReference type="InterPro" id="IPR008707">
    <property type="entry name" value="B-propeller_PilY1"/>
</dbReference>
<organism evidence="8 9">
    <name type="scientific">Noviherbaspirillum album</name>
    <dbReference type="NCBI Taxonomy" id="3080276"/>
    <lineage>
        <taxon>Bacteria</taxon>
        <taxon>Pseudomonadati</taxon>
        <taxon>Pseudomonadota</taxon>
        <taxon>Betaproteobacteria</taxon>
        <taxon>Burkholderiales</taxon>
        <taxon>Oxalobacteraceae</taxon>
        <taxon>Noviherbaspirillum</taxon>
    </lineage>
</organism>
<keyword evidence="3" id="KW-1029">Fimbrium biogenesis</keyword>
<proteinExistence type="inferred from homology"/>
<dbReference type="EMBL" id="JAWIIV010000016">
    <property type="protein sequence ID" value="MEC4721124.1"/>
    <property type="molecule type" value="Genomic_DNA"/>
</dbReference>
<evidence type="ECO:0000313" key="8">
    <source>
        <dbReference type="EMBL" id="MEC4721124.1"/>
    </source>
</evidence>
<keyword evidence="9" id="KW-1185">Reference proteome</keyword>
<feature type="domain" description="PilY1 beta-propeller" evidence="7">
    <location>
        <begin position="805"/>
        <end position="1157"/>
    </location>
</feature>